<comment type="caution">
    <text evidence="2">The sequence shown here is derived from an EMBL/GenBank/DDBJ whole genome shotgun (WGS) entry which is preliminary data.</text>
</comment>
<proteinExistence type="predicted"/>
<feature type="region of interest" description="Disordered" evidence="1">
    <location>
        <begin position="104"/>
        <end position="134"/>
    </location>
</feature>
<feature type="compositionally biased region" description="Gly residues" evidence="1">
    <location>
        <begin position="1"/>
        <end position="10"/>
    </location>
</feature>
<keyword evidence="3" id="KW-1185">Reference proteome</keyword>
<organism evidence="2 3">
    <name type="scientific">Pleurodeles waltl</name>
    <name type="common">Iberian ribbed newt</name>
    <dbReference type="NCBI Taxonomy" id="8319"/>
    <lineage>
        <taxon>Eukaryota</taxon>
        <taxon>Metazoa</taxon>
        <taxon>Chordata</taxon>
        <taxon>Craniata</taxon>
        <taxon>Vertebrata</taxon>
        <taxon>Euteleostomi</taxon>
        <taxon>Amphibia</taxon>
        <taxon>Batrachia</taxon>
        <taxon>Caudata</taxon>
        <taxon>Salamandroidea</taxon>
        <taxon>Salamandridae</taxon>
        <taxon>Pleurodelinae</taxon>
        <taxon>Pleurodeles</taxon>
    </lineage>
</organism>
<accession>A0AAV7NE31</accession>
<reference evidence="2" key="1">
    <citation type="journal article" date="2022" name="bioRxiv">
        <title>Sequencing and chromosome-scale assembly of the giantPleurodeles waltlgenome.</title>
        <authorList>
            <person name="Brown T."/>
            <person name="Elewa A."/>
            <person name="Iarovenko S."/>
            <person name="Subramanian E."/>
            <person name="Araus A.J."/>
            <person name="Petzold A."/>
            <person name="Susuki M."/>
            <person name="Suzuki K.-i.T."/>
            <person name="Hayashi T."/>
            <person name="Toyoda A."/>
            <person name="Oliveira C."/>
            <person name="Osipova E."/>
            <person name="Leigh N.D."/>
            <person name="Simon A."/>
            <person name="Yun M.H."/>
        </authorList>
    </citation>
    <scope>NUCLEOTIDE SEQUENCE</scope>
    <source>
        <strain evidence="2">20211129_DDA</strain>
        <tissue evidence="2">Liver</tissue>
    </source>
</reference>
<dbReference type="Proteomes" id="UP001066276">
    <property type="component" value="Chromosome 8"/>
</dbReference>
<protein>
    <submittedName>
        <fullName evidence="2">Uncharacterized protein</fullName>
    </submittedName>
</protein>
<sequence length="168" mass="17897">MSPLGGGDRGGAQQLREPSQKQAAPAEVPKQAFGKKANRNPPEVRKGSPTAPADNPEGCALQEGVSGTQAWLCTKEILEDCTGAGAAANHAGEDSVEPWEISSELLVQKGGTLSPEHAPPGNSRESQQDERYKVASSRLATLLQFCRHPEQSVDPLVEGEEEDAEENW</sequence>
<evidence type="ECO:0000256" key="1">
    <source>
        <dbReference type="SAM" id="MobiDB-lite"/>
    </source>
</evidence>
<evidence type="ECO:0000313" key="3">
    <source>
        <dbReference type="Proteomes" id="UP001066276"/>
    </source>
</evidence>
<dbReference type="AlphaFoldDB" id="A0AAV7NE31"/>
<dbReference type="EMBL" id="JANPWB010000012">
    <property type="protein sequence ID" value="KAJ1114330.1"/>
    <property type="molecule type" value="Genomic_DNA"/>
</dbReference>
<gene>
    <name evidence="2" type="ORF">NDU88_002568</name>
</gene>
<feature type="region of interest" description="Disordered" evidence="1">
    <location>
        <begin position="1"/>
        <end position="65"/>
    </location>
</feature>
<name>A0AAV7NE31_PLEWA</name>
<evidence type="ECO:0000313" key="2">
    <source>
        <dbReference type="EMBL" id="KAJ1114330.1"/>
    </source>
</evidence>